<evidence type="ECO:0000313" key="1">
    <source>
        <dbReference type="EMBL" id="VVA92943.1"/>
    </source>
</evidence>
<accession>A0A565AV78</accession>
<dbReference type="AlphaFoldDB" id="A0A565AV78"/>
<gene>
    <name evidence="1" type="ORF">ANE_LOCUS3388</name>
</gene>
<name>A0A565AV78_9BRAS</name>
<keyword evidence="2" id="KW-1185">Reference proteome</keyword>
<reference evidence="1" key="1">
    <citation type="submission" date="2019-07" db="EMBL/GenBank/DDBJ databases">
        <authorList>
            <person name="Dittberner H."/>
        </authorList>
    </citation>
    <scope>NUCLEOTIDE SEQUENCE [LARGE SCALE GENOMIC DNA]</scope>
</reference>
<comment type="caution">
    <text evidence="1">The sequence shown here is derived from an EMBL/GenBank/DDBJ whole genome shotgun (WGS) entry which is preliminary data.</text>
</comment>
<protein>
    <submittedName>
        <fullName evidence="1">Uncharacterized protein</fullName>
    </submittedName>
</protein>
<dbReference type="EMBL" id="CABITT030000001">
    <property type="protein sequence ID" value="VVA92943.1"/>
    <property type="molecule type" value="Genomic_DNA"/>
</dbReference>
<evidence type="ECO:0000313" key="2">
    <source>
        <dbReference type="Proteomes" id="UP000489600"/>
    </source>
</evidence>
<proteinExistence type="predicted"/>
<organism evidence="1 2">
    <name type="scientific">Arabis nemorensis</name>
    <dbReference type="NCBI Taxonomy" id="586526"/>
    <lineage>
        <taxon>Eukaryota</taxon>
        <taxon>Viridiplantae</taxon>
        <taxon>Streptophyta</taxon>
        <taxon>Embryophyta</taxon>
        <taxon>Tracheophyta</taxon>
        <taxon>Spermatophyta</taxon>
        <taxon>Magnoliopsida</taxon>
        <taxon>eudicotyledons</taxon>
        <taxon>Gunneridae</taxon>
        <taxon>Pentapetalae</taxon>
        <taxon>rosids</taxon>
        <taxon>malvids</taxon>
        <taxon>Brassicales</taxon>
        <taxon>Brassicaceae</taxon>
        <taxon>Arabideae</taxon>
        <taxon>Arabis</taxon>
    </lineage>
</organism>
<dbReference type="Proteomes" id="UP000489600">
    <property type="component" value="Unassembled WGS sequence"/>
</dbReference>
<sequence length="91" mass="10436">MLNSIIKGQLMITDDVASTVERVRTEVCKKYDDLHQKFKELSDRLITTAEILPTKRMLMREEFYAVESCNVMNLRRGKVIPSGEGKPNGFT</sequence>